<organism evidence="14 15">
    <name type="scientific">Bodo saltans</name>
    <name type="common">Flagellated protozoan</name>
    <dbReference type="NCBI Taxonomy" id="75058"/>
    <lineage>
        <taxon>Eukaryota</taxon>
        <taxon>Discoba</taxon>
        <taxon>Euglenozoa</taxon>
        <taxon>Kinetoplastea</taxon>
        <taxon>Metakinetoplastina</taxon>
        <taxon>Eubodonida</taxon>
        <taxon>Bodonidae</taxon>
        <taxon>Bodo</taxon>
    </lineage>
</organism>
<keyword evidence="3" id="KW-0963">Cytoplasm</keyword>
<dbReference type="InterPro" id="IPR013783">
    <property type="entry name" value="Ig-like_fold"/>
</dbReference>
<dbReference type="InterPro" id="IPR056344">
    <property type="entry name" value="Ig_CFAP65-like_9th"/>
</dbReference>
<dbReference type="Pfam" id="PF24816">
    <property type="entry name" value="Ig_CFAP65__9th"/>
    <property type="match status" value="1"/>
</dbReference>
<evidence type="ECO:0000256" key="6">
    <source>
        <dbReference type="ARBA" id="ARBA00023273"/>
    </source>
</evidence>
<dbReference type="Proteomes" id="UP000051952">
    <property type="component" value="Unassembled WGS sequence"/>
</dbReference>
<proteinExistence type="predicted"/>
<dbReference type="OMA" id="QQLKVMV"/>
<feature type="compositionally biased region" description="Basic and acidic residues" evidence="7">
    <location>
        <begin position="1539"/>
        <end position="1549"/>
    </location>
</feature>
<dbReference type="InterPro" id="IPR057470">
    <property type="entry name" value="Ig_CFAP65_7th"/>
</dbReference>
<evidence type="ECO:0000259" key="10">
    <source>
        <dbReference type="Pfam" id="PF24507"/>
    </source>
</evidence>
<comment type="subcellular location">
    <subcellularLocation>
        <location evidence="1">Cell projection</location>
        <location evidence="1">Cilium</location>
        <location evidence="1">Flagellum</location>
    </subcellularLocation>
    <subcellularLocation>
        <location evidence="2">Cytoplasm</location>
    </subcellularLocation>
</comment>
<evidence type="ECO:0000256" key="7">
    <source>
        <dbReference type="SAM" id="MobiDB-lite"/>
    </source>
</evidence>
<feature type="domain" description="CFAP65 tenth Ig-like" evidence="9">
    <location>
        <begin position="1282"/>
        <end position="1412"/>
    </location>
</feature>
<dbReference type="GO" id="GO:0005737">
    <property type="term" value="C:cytoplasm"/>
    <property type="evidence" value="ECO:0007669"/>
    <property type="project" value="UniProtKB-SubCell"/>
</dbReference>
<evidence type="ECO:0000259" key="9">
    <source>
        <dbReference type="Pfam" id="PF24291"/>
    </source>
</evidence>
<dbReference type="Gene3D" id="2.60.40.10">
    <property type="entry name" value="Immunoglobulins"/>
    <property type="match status" value="7"/>
</dbReference>
<protein>
    <recommendedName>
        <fullName evidence="16">Abnormal spindle-like microcephaly-associated protein ASH domain-containing protein</fullName>
    </recommendedName>
</protein>
<evidence type="ECO:0000256" key="4">
    <source>
        <dbReference type="ARBA" id="ARBA00022846"/>
    </source>
</evidence>
<dbReference type="VEuPathDB" id="TriTrypDB:BSAL_64870"/>
<dbReference type="Pfam" id="PF24507">
    <property type="entry name" value="Ig_CFAP65_4th"/>
    <property type="match status" value="1"/>
</dbReference>
<evidence type="ECO:0000259" key="13">
    <source>
        <dbReference type="Pfam" id="PF25249"/>
    </source>
</evidence>
<keyword evidence="5" id="KW-0969">Cilium</keyword>
<feature type="compositionally biased region" description="Acidic residues" evidence="7">
    <location>
        <begin position="1753"/>
        <end position="1762"/>
    </location>
</feature>
<feature type="domain" description="HYDIN/VesB/CFA65-like Ig-like" evidence="8">
    <location>
        <begin position="267"/>
        <end position="359"/>
    </location>
</feature>
<feature type="domain" description="CFAP65 seventh Ig-like" evidence="13">
    <location>
        <begin position="847"/>
        <end position="974"/>
    </location>
</feature>
<evidence type="ECO:0000313" key="15">
    <source>
        <dbReference type="Proteomes" id="UP000051952"/>
    </source>
</evidence>
<feature type="domain" description="CFAP65-like ninth Ig-like" evidence="11">
    <location>
        <begin position="1107"/>
        <end position="1275"/>
    </location>
</feature>
<dbReference type="Pfam" id="PF25249">
    <property type="entry name" value="Ig_CFAP65_7th"/>
    <property type="match status" value="1"/>
</dbReference>
<evidence type="ECO:0000259" key="11">
    <source>
        <dbReference type="Pfam" id="PF24816"/>
    </source>
</evidence>
<dbReference type="InterPro" id="IPR056305">
    <property type="entry name" value="Ig_CFAP65_10th"/>
</dbReference>
<dbReference type="GO" id="GO:0031514">
    <property type="term" value="C:motile cilium"/>
    <property type="evidence" value="ECO:0007669"/>
    <property type="project" value="UniProtKB-SubCell"/>
</dbReference>
<name>A0A0S4INK7_BODSA</name>
<reference evidence="15" key="1">
    <citation type="submission" date="2015-09" db="EMBL/GenBank/DDBJ databases">
        <authorList>
            <consortium name="Pathogen Informatics"/>
        </authorList>
    </citation>
    <scope>NUCLEOTIDE SEQUENCE [LARGE SCALE GENOMIC DNA]</scope>
    <source>
        <strain evidence="15">Lake Konstanz</strain>
    </source>
</reference>
<evidence type="ECO:0000256" key="2">
    <source>
        <dbReference type="ARBA" id="ARBA00004496"/>
    </source>
</evidence>
<dbReference type="Pfam" id="PF22544">
    <property type="entry name" value="HYDIN_VesB_CFA65-like_Ig"/>
    <property type="match status" value="1"/>
</dbReference>
<accession>A0A0S4INK7</accession>
<dbReference type="Pfam" id="PF24291">
    <property type="entry name" value="Ig_CFAP65"/>
    <property type="match status" value="1"/>
</dbReference>
<dbReference type="InterPro" id="IPR057467">
    <property type="entry name" value="Ig_CFAP65_8th"/>
</dbReference>
<gene>
    <name evidence="14" type="ORF">BSAL_64870</name>
</gene>
<evidence type="ECO:0000313" key="14">
    <source>
        <dbReference type="EMBL" id="CUF68911.1"/>
    </source>
</evidence>
<keyword evidence="6" id="KW-0966">Cell projection</keyword>
<dbReference type="InterPro" id="IPR053879">
    <property type="entry name" value="HYDIN_VesB_CFA65-like_Ig"/>
</dbReference>
<evidence type="ECO:0000259" key="12">
    <source>
        <dbReference type="Pfam" id="PF25248"/>
    </source>
</evidence>
<keyword evidence="4" id="KW-0282">Flagellum</keyword>
<evidence type="ECO:0008006" key="16">
    <source>
        <dbReference type="Google" id="ProtNLM"/>
    </source>
</evidence>
<feature type="region of interest" description="Disordered" evidence="7">
    <location>
        <begin position="1725"/>
        <end position="1773"/>
    </location>
</feature>
<sequence>MDSLTLTRDERLRRCSIDCADAVTWTHWSVGGEYSRKLVLKNTHDKLQVIEYKLPQRKATFFVDFPAPVSLSSGMAFELEIKFRPSELVEFHDGIEISVRGRGSFRIALDALTPFARLKVPDHHDFEFCAVGATSSVPLQIMNSGTVPLDFYWELPEPFELQPRMGSLAEGESMQVQVLQPRMGSLAEGESMQVQVAFTPTEATSMLCRAVCKRAGSHEVLSCLKLSGIGKYAFVSFYGNTVTSAPEIKDANKASTSKSGSQSSTTMLLDFGNVLTKSTATRLVTVRNSSCVDAQFHLKRTDKDIVCPFTITPSKGVIPRDGTVQFHVRYSPAGSGANAANDFACQTVGGNTITLRCRGTSTGPTAALSTTKLEFGDIDIDLLTDSHAPSKAVAELKAKLDRFVTLRNTTDAPIHFQFVGTSPGAAFSVSPCSGQITSRGTENVKVSFHPALPMNYLRRLFVLVNDTENALFVDVLGTGFNSKSRPAPFTAADARAFFARQEVGLGRCTPDDLAKLADAIREDEPVASEDDAAAREAMRYVQQERLINLAGTTSNKPIASKKSKTIPHRSATSLGKILPSEEAVASAPFALDRSQLLFRGFASEGELVAVRNNTSAKATASWSVPEGAPWTVTPETLDVPPFSSATFRVRVSGSVPNSSFGCFLECYVNFKQMRSFRLVSEDTFCPPHCLLLQCQRLVSLGETASAPFVDAPSQVAFPPCKEDESVLQVVSMVNKSDTVAAFSIQVEAQVVGGLSLVSRAPAEGVHIDPEEDELAQRQALSSVFTCFPSSGVIPPKETMLLLLKFNPPKNARFVGVAKVQINDSPQAAKHIALRGEGFVPKIEVDGNGVILFRPTSVGGSTQRTYVLRNPSRIPVVYDIQVQQPLLTLGASKSSLGGTKSASPLFEIEPKSGIIDGFGSVSVRCTFAPPAAKRFEAKVMITAEAINSPTSSLSADSTTTEPPKSQLLCQAVGEGMIGVVSVEPSSLSFGHILVGESKSQQMAIFNSSLCDLQYEVRWVAKGDAAHASHNDSALLPAAPPEFINGRGVIRARSHVNVHVCLQPVRGSFEYILYVIVGGGENIYLSPEPSLSDVTRLPHCIASVVGASPSLQFTDVRSVLQPKSQLWRQLSLSAVNAELKADITPVDANKTAFSFDQAMEGLKPLHCDLGVDVFRTTPIKIMARLDNIGTCGASFRVWLPDESEIPSEPWHQTKLYSNDVAEVLDAGLFDVFPREGVIPAGGHLVLNVTYRHTRVGAHQLPVILMLEQGKRVLLVLSARTLEENVPYLYFHHSREHTLSAVAVGDLEPPLQYTELQNLSHRSVQYTVDENVLAELREANYDFPILQCLNPQGMIPPMSTMLLSWYFRPLEVKHYEALIRIETEDLGNENGGVEGSGDTSSYTIKLLGDGYHPKKVTPLQIRSMHGRDFLEVPKFPALQHPLLPVRLSMDVLRYGSIPFHSLHRQVVSIKNHHPCDAFLFEWHCVLQYGDQIFDIDPPRGRLAPGESATCRITLYSGSTSHIIDNPIHCHVLNDDLRKRRQTRRDQVEREAAMELDDDDDQGSGNNANSKRGTKLGRPRIRQAVTTVPAKFQNTKRLREAIQSITEAVVAEDVDENSDDLIYVEVLPTVLELLVQARMMPMDSFRETYGETAGKNFFYPTLSAFRTTVPPNSVDLHDASQNEWALVHDILEDMMKEVVHHADILDAFADCSEDPVPYFLEMIATDGDAEEDRTNASSPTSRPVTQFFPTGNNDSGAADEEEDEDDKENKPMLPPSGDLQCLIEEVLEGAIYGIVQEAHKEGGVVAGAAFRNNNRAIRQL</sequence>
<evidence type="ECO:0000256" key="3">
    <source>
        <dbReference type="ARBA" id="ARBA00022490"/>
    </source>
</evidence>
<dbReference type="InterPro" id="IPR052614">
    <property type="entry name" value="CFAP65"/>
</dbReference>
<dbReference type="EMBL" id="CYKH01000384">
    <property type="protein sequence ID" value="CUF68911.1"/>
    <property type="molecule type" value="Genomic_DNA"/>
</dbReference>
<feature type="domain" description="CFAP65 eight Ig-like" evidence="12">
    <location>
        <begin position="976"/>
        <end position="1104"/>
    </location>
</feature>
<dbReference type="PANTHER" id="PTHR46127:SF1">
    <property type="entry name" value="CILIA- AND FLAGELLA-ASSOCIATED PROTEIN 65"/>
    <property type="match status" value="1"/>
</dbReference>
<dbReference type="PANTHER" id="PTHR46127">
    <property type="entry name" value="CILIA- AND FLAGELLA-ASSOCIATED PROTEIN 65"/>
    <property type="match status" value="1"/>
</dbReference>
<keyword evidence="15" id="KW-1185">Reference proteome</keyword>
<feature type="compositionally biased region" description="Polar residues" evidence="7">
    <location>
        <begin position="1731"/>
        <end position="1751"/>
    </location>
</feature>
<dbReference type="InterPro" id="IPR058536">
    <property type="entry name" value="Ig_CFAP65_4th"/>
</dbReference>
<evidence type="ECO:0000259" key="8">
    <source>
        <dbReference type="Pfam" id="PF22544"/>
    </source>
</evidence>
<feature type="region of interest" description="Disordered" evidence="7">
    <location>
        <begin position="1539"/>
        <end position="1576"/>
    </location>
</feature>
<dbReference type="OrthoDB" id="415597at2759"/>
<evidence type="ECO:0000256" key="5">
    <source>
        <dbReference type="ARBA" id="ARBA00023069"/>
    </source>
</evidence>
<evidence type="ECO:0000256" key="1">
    <source>
        <dbReference type="ARBA" id="ARBA00004230"/>
    </source>
</evidence>
<feature type="domain" description="CFAP65 fourth Ig-like" evidence="10">
    <location>
        <begin position="373"/>
        <end position="482"/>
    </location>
</feature>
<dbReference type="Pfam" id="PF25248">
    <property type="entry name" value="Ig_CFAP65_8th"/>
    <property type="match status" value="1"/>
</dbReference>